<feature type="compositionally biased region" description="Basic and acidic residues" evidence="1">
    <location>
        <begin position="221"/>
        <end position="238"/>
    </location>
</feature>
<dbReference type="EMBL" id="BDIP01000491">
    <property type="protein sequence ID" value="GIQ81779.1"/>
    <property type="molecule type" value="Genomic_DNA"/>
</dbReference>
<dbReference type="Proteomes" id="UP000265618">
    <property type="component" value="Unassembled WGS sequence"/>
</dbReference>
<evidence type="ECO:0000313" key="2">
    <source>
        <dbReference type="EMBL" id="GIQ81779.1"/>
    </source>
</evidence>
<feature type="region of interest" description="Disordered" evidence="1">
    <location>
        <begin position="211"/>
        <end position="264"/>
    </location>
</feature>
<gene>
    <name evidence="2" type="ORF">KIPB_002793</name>
</gene>
<sequence>MPVLSCADTVTSLRFQYAPVVSVVESQYVQRLNKALGYSVTDALRHTLTRRKWERSGEEILPGHVSSFDDLFLRVLSPVEIGGMIDTDHYYREMSSRYAPSCDTPSKGRESADPLSVVKDMAPAYLLSQRSVARSQPCDVMDIPVCVLIVTTSGDPSPLQTFSSLLTAVLRQYSHLDPRVHPEPLFVQIDMPRIRAYSPYSEEDGAVEGYFSHPSSLSASGRDRDRDAQPEREKDTRPGFRFISASLPDPQEAEGEGARETAGLTTSHVSPVDIRGLYLPYTVGSGAPCLPLLLPAGFERIAARVVTALSPVLIGRARLALMLKPSVKGSKTARIYSMLKKAPKKTDLLSPPLSHAGLVMLSGVAQYQLGMDTPCVLTLKRFGESPLPGVGALCLEVQVCALVLGRIRAVQSYRRGSGLRAFGGKGGSQDQSVSLDRMRAKLVRAQELVLAPSEKDRREREREREDGDWGGNGLDASSQTLLLRIILFRVLILSLALSHPSPRDSDTLREREAERERESAREEAETLLLNPTLSLYEHHHIPQGYAQSLAYAVAAVVGMQPTSSAKGPTQPPFRRAALCLSRASSSLADVRERERDTYPTGDPVSLALGRLLSRAAQQCMGRLDTTHGPPPSSPPCVQATVGGQVVVFSRGHSAPEEIEAERPKSRPPHVGIAHMHPSEQALFVRRCLTAGSPLNLPCTTLPLVWERVALGPSTLTCVDLPYVHPPDPEAGYVGRDALTESLLTYIQTPSVAQTMSSDQWQAVSLLLPLHRRGSLPECERAALSVADLSTPVTPTHSLSHQTKTHGGMVCAYCIVSNPLSALPLVLDGLGWHGVGGGDGSERERERVCLAPRSSMLIAVPLWRGGDTDSSEGDKEEPGLSFCVELMNVHRGKGKDKAGGSGVHKLTLSKPLLLSSLPLRPSLSLSLSVPSSRARPMQLLPVSVCVRNEGGREVTGASLTSRHASVLIPKAGGKGERERVWEEVEDSAHPALSPPLFSLLLPTLPPHSSSTLSFLLHCVHVPMLDSTEGEVDTPDAHHESVSIAVGVRLNQIPDAPATQSATLLPSLPPPVRRSLTLSVPPYPVVSALTCSHSLSALTHCLALSVKAYGSDLIALGVLGQASTLGRVRCHYSGSEGCDGMTSVALMVTEREARGGEGEGEGEEKDDGERLVVIPFAPLRTPSSGVPLPPPDTASFPPMCGHLLRTALSLHRAREREAQTHAVTYRSSAPQFMSLKEDGARERIEEERRARACRDYRRGQVERSLVSRVVSVCAVARDVESGREYVTMLDPLALPYPSGLHPRPVLSPALSLSPLSGRLCPSLSPTSEGVPGHLPIVDVSVHSHTQAGGDVLSVSVTNISPHPVSLCLSRDPSTHGASGSASAFHQPRYAGRLPVSATIPPVTKGDADTHTPWVHSVSVLQCGLGMPGEGLCLKVQGVGMGVDGVEMPLSQTIPLGV</sequence>
<proteinExistence type="predicted"/>
<name>A0A9K3GF91_9EUKA</name>
<evidence type="ECO:0000256" key="1">
    <source>
        <dbReference type="SAM" id="MobiDB-lite"/>
    </source>
</evidence>
<feature type="region of interest" description="Disordered" evidence="1">
    <location>
        <begin position="501"/>
        <end position="524"/>
    </location>
</feature>
<keyword evidence="3" id="KW-1185">Reference proteome</keyword>
<accession>A0A9K3GF91</accession>
<evidence type="ECO:0000313" key="3">
    <source>
        <dbReference type="Proteomes" id="UP000265618"/>
    </source>
</evidence>
<comment type="caution">
    <text evidence="2">The sequence shown here is derived from an EMBL/GenBank/DDBJ whole genome shotgun (WGS) entry which is preliminary data.</text>
</comment>
<reference evidence="2 3" key="1">
    <citation type="journal article" date="2018" name="PLoS ONE">
        <title>The draft genome of Kipferlia bialata reveals reductive genome evolution in fornicate parasites.</title>
        <authorList>
            <person name="Tanifuji G."/>
            <person name="Takabayashi S."/>
            <person name="Kume K."/>
            <person name="Takagi M."/>
            <person name="Nakayama T."/>
            <person name="Kamikawa R."/>
            <person name="Inagaki Y."/>
            <person name="Hashimoto T."/>
        </authorList>
    </citation>
    <scope>NUCLEOTIDE SEQUENCE [LARGE SCALE GENOMIC DNA]</scope>
    <source>
        <strain evidence="2">NY0173</strain>
    </source>
</reference>
<organism evidence="2 3">
    <name type="scientific">Kipferlia bialata</name>
    <dbReference type="NCBI Taxonomy" id="797122"/>
    <lineage>
        <taxon>Eukaryota</taxon>
        <taxon>Metamonada</taxon>
        <taxon>Carpediemonas-like organisms</taxon>
        <taxon>Kipferlia</taxon>
    </lineage>
</organism>
<protein>
    <submittedName>
        <fullName evidence="2">Uncharacterized protein</fullName>
    </submittedName>
</protein>